<reference evidence="6 7" key="1">
    <citation type="journal article" date="2017" name="Mycologia">
        <title>Bifiguratus adelaidae, gen. et sp. nov., a new member of Mucoromycotina in endophytic and soil-dwelling habitats.</title>
        <authorList>
            <person name="Torres-Cruz T.J."/>
            <person name="Billingsley Tobias T.L."/>
            <person name="Almatruk M."/>
            <person name="Hesse C."/>
            <person name="Kuske C.R."/>
            <person name="Desiro A."/>
            <person name="Benucci G.M."/>
            <person name="Bonito G."/>
            <person name="Stajich J.E."/>
            <person name="Dunlap C."/>
            <person name="Arnold A.E."/>
            <person name="Porras-Alfaro A."/>
        </authorList>
    </citation>
    <scope>NUCLEOTIDE SEQUENCE [LARGE SCALE GENOMIC DNA]</scope>
    <source>
        <strain evidence="6 7">AZ0501</strain>
    </source>
</reference>
<feature type="compositionally biased region" description="Polar residues" evidence="4">
    <location>
        <begin position="453"/>
        <end position="483"/>
    </location>
</feature>
<dbReference type="PANTHER" id="PTHR11829:SF343">
    <property type="entry name" value="FORK-HEAD DOMAIN-CONTAINING PROTEIN"/>
    <property type="match status" value="1"/>
</dbReference>
<dbReference type="Pfam" id="PF00250">
    <property type="entry name" value="Forkhead"/>
    <property type="match status" value="2"/>
</dbReference>
<feature type="DNA-binding region" description="Fork-head" evidence="3">
    <location>
        <begin position="198"/>
        <end position="317"/>
    </location>
</feature>
<dbReference type="PROSITE" id="PS00658">
    <property type="entry name" value="FORK_HEAD_2"/>
    <property type="match status" value="1"/>
</dbReference>
<dbReference type="Gene3D" id="1.10.10.10">
    <property type="entry name" value="Winged helix-like DNA-binding domain superfamily/Winged helix DNA-binding domain"/>
    <property type="match status" value="1"/>
</dbReference>
<feature type="compositionally biased region" description="Acidic residues" evidence="4">
    <location>
        <begin position="698"/>
        <end position="712"/>
    </location>
</feature>
<dbReference type="CDD" id="cd00059">
    <property type="entry name" value="FH_FOX"/>
    <property type="match status" value="1"/>
</dbReference>
<dbReference type="GO" id="GO:0000978">
    <property type="term" value="F:RNA polymerase II cis-regulatory region sequence-specific DNA binding"/>
    <property type="evidence" value="ECO:0007669"/>
    <property type="project" value="TreeGrafter"/>
</dbReference>
<feature type="region of interest" description="Disordered" evidence="4">
    <location>
        <begin position="1"/>
        <end position="55"/>
    </location>
</feature>
<feature type="region of interest" description="Disordered" evidence="4">
    <location>
        <begin position="430"/>
        <end position="487"/>
    </location>
</feature>
<feature type="region of interest" description="Disordered" evidence="4">
    <location>
        <begin position="666"/>
        <end position="716"/>
    </location>
</feature>
<dbReference type="PRINTS" id="PR00053">
    <property type="entry name" value="FORKHEAD"/>
</dbReference>
<dbReference type="SMART" id="SM00339">
    <property type="entry name" value="FH"/>
    <property type="match status" value="1"/>
</dbReference>
<keyword evidence="2 3" id="KW-0539">Nucleus</keyword>
<dbReference type="EMBL" id="MVBO01000056">
    <property type="protein sequence ID" value="OZJ04047.1"/>
    <property type="molecule type" value="Genomic_DNA"/>
</dbReference>
<feature type="region of interest" description="Disordered" evidence="4">
    <location>
        <begin position="322"/>
        <end position="355"/>
    </location>
</feature>
<evidence type="ECO:0000256" key="2">
    <source>
        <dbReference type="ARBA" id="ARBA00023242"/>
    </source>
</evidence>
<dbReference type="GO" id="GO:0005634">
    <property type="term" value="C:nucleus"/>
    <property type="evidence" value="ECO:0007669"/>
    <property type="project" value="UniProtKB-SubCell"/>
</dbReference>
<dbReference type="InterPro" id="IPR050211">
    <property type="entry name" value="FOX_domain-containing"/>
</dbReference>
<dbReference type="PANTHER" id="PTHR11829">
    <property type="entry name" value="FORKHEAD BOX PROTEIN"/>
    <property type="match status" value="1"/>
</dbReference>
<feature type="region of interest" description="Disordered" evidence="4">
    <location>
        <begin position="243"/>
        <end position="267"/>
    </location>
</feature>
<dbReference type="PROSITE" id="PS50039">
    <property type="entry name" value="FORK_HEAD_3"/>
    <property type="match status" value="1"/>
</dbReference>
<name>A0A261Y0A7_9FUNG</name>
<evidence type="ECO:0000256" key="3">
    <source>
        <dbReference type="PROSITE-ProRule" id="PRU00089"/>
    </source>
</evidence>
<feature type="compositionally biased region" description="Low complexity" evidence="4">
    <location>
        <begin position="69"/>
        <end position="78"/>
    </location>
</feature>
<keyword evidence="1 3" id="KW-0238">DNA-binding</keyword>
<feature type="compositionally biased region" description="Basic and acidic residues" evidence="4">
    <location>
        <begin position="683"/>
        <end position="697"/>
    </location>
</feature>
<evidence type="ECO:0000256" key="1">
    <source>
        <dbReference type="ARBA" id="ARBA00023125"/>
    </source>
</evidence>
<keyword evidence="7" id="KW-1185">Reference proteome</keyword>
<evidence type="ECO:0000256" key="4">
    <source>
        <dbReference type="SAM" id="MobiDB-lite"/>
    </source>
</evidence>
<dbReference type="InterPro" id="IPR030456">
    <property type="entry name" value="TF_fork_head_CS_2"/>
</dbReference>
<evidence type="ECO:0000313" key="6">
    <source>
        <dbReference type="EMBL" id="OZJ04047.1"/>
    </source>
</evidence>
<evidence type="ECO:0000259" key="5">
    <source>
        <dbReference type="PROSITE" id="PS50039"/>
    </source>
</evidence>
<feature type="domain" description="Fork-head" evidence="5">
    <location>
        <begin position="198"/>
        <end position="317"/>
    </location>
</feature>
<protein>
    <recommendedName>
        <fullName evidence="5">Fork-head domain-containing protein</fullName>
    </recommendedName>
</protein>
<dbReference type="OrthoDB" id="5954824at2759"/>
<feature type="region of interest" description="Disordered" evidence="4">
    <location>
        <begin position="69"/>
        <end position="93"/>
    </location>
</feature>
<sequence>MQVCKQPWPLKSPTCQSPSTPTTARTYTYPPGPSTPRQLHLGPATSSRSPRKKRVRTEFEHAFHLKVRTPSTPTRTPSADGAEGLCGSQPSPTVGVFQVSTPTRPGSRKRTAHPEGVTTLMSIHPTSYSDEDDASDCLTPSRSWNNTSAKKLCLLGTVPDRCASPTPQPRVTQETDTVLPPVKRHRTFPQWPPMSPHRPGMSYATMIAEAILSSEEQRLTLSEIYVAISNKYPAYRLDGTVALSSDNDGPSDRRPGHHTGQQGWKNSIRHNLSLNKAFIKSDRKPCQKKGCFWSVDPSYIPGFLDVIKRGGRLVRRIASGESTTTEQYDDVADTPAQRSAPNTPKRRIQHRPNLTVLVPEDFDTAVRTAPRRLASSSLDLSGFEAQHTSQNGSEDTDADKISDQEGSLCPKTPQEPQAMMNSFRLRKKNKLPAATRSTAPRKAVPAQRHRSHSTSTLQKGPTSIHRTLSDTTLQPLGSTTSKCSSPSVALARSLSSSSSREADHDQWEYQPHADTFNCTLSSSLLEEPDTYSIDNTPVAAEEAAEENNLTGSPNSILSLLLKEVKDMPKGYLSDLLYAPGTILDDATSDITGEWSLGASDPFVGVFDPSDQGSSQTPISRRPMGHIRAQSDLSGVACIKPNNVIVYTSTSTPSTWEVAYARSSKAVSSMSSTPDLESPFLTEPDARRCGNHDVHSESDYESDADGDAADDVLNDVSTHSEGTFGDSALGKALLWNQSQELDVPVGLGIDGGVFEDLLW</sequence>
<dbReference type="AlphaFoldDB" id="A0A261Y0A7"/>
<evidence type="ECO:0000313" key="7">
    <source>
        <dbReference type="Proteomes" id="UP000242875"/>
    </source>
</evidence>
<feature type="region of interest" description="Disordered" evidence="4">
    <location>
        <begin position="377"/>
        <end position="416"/>
    </location>
</feature>
<dbReference type="SUPFAM" id="SSF46785">
    <property type="entry name" value="Winged helix' DNA-binding domain"/>
    <property type="match status" value="1"/>
</dbReference>
<feature type="compositionally biased region" description="Low complexity" evidence="4">
    <location>
        <begin position="12"/>
        <end position="29"/>
    </location>
</feature>
<gene>
    <name evidence="6" type="ORF">BZG36_03557</name>
</gene>
<comment type="caution">
    <text evidence="6">The sequence shown here is derived from an EMBL/GenBank/DDBJ whole genome shotgun (WGS) entry which is preliminary data.</text>
</comment>
<dbReference type="GO" id="GO:0000981">
    <property type="term" value="F:DNA-binding transcription factor activity, RNA polymerase II-specific"/>
    <property type="evidence" value="ECO:0007669"/>
    <property type="project" value="TreeGrafter"/>
</dbReference>
<dbReference type="InterPro" id="IPR001766">
    <property type="entry name" value="Fork_head_dom"/>
</dbReference>
<comment type="subcellular location">
    <subcellularLocation>
        <location evidence="3">Nucleus</location>
    </subcellularLocation>
</comment>
<dbReference type="InterPro" id="IPR036390">
    <property type="entry name" value="WH_DNA-bd_sf"/>
</dbReference>
<organism evidence="6 7">
    <name type="scientific">Bifiguratus adelaidae</name>
    <dbReference type="NCBI Taxonomy" id="1938954"/>
    <lineage>
        <taxon>Eukaryota</taxon>
        <taxon>Fungi</taxon>
        <taxon>Fungi incertae sedis</taxon>
        <taxon>Mucoromycota</taxon>
        <taxon>Mucoromycotina</taxon>
        <taxon>Endogonomycetes</taxon>
        <taxon>Endogonales</taxon>
        <taxon>Endogonales incertae sedis</taxon>
        <taxon>Bifiguratus</taxon>
    </lineage>
</organism>
<dbReference type="InterPro" id="IPR036388">
    <property type="entry name" value="WH-like_DNA-bd_sf"/>
</dbReference>
<dbReference type="Proteomes" id="UP000242875">
    <property type="component" value="Unassembled WGS sequence"/>
</dbReference>
<proteinExistence type="predicted"/>
<accession>A0A261Y0A7</accession>